<feature type="domain" description="N-acetyltransferase" evidence="1">
    <location>
        <begin position="1"/>
        <end position="168"/>
    </location>
</feature>
<reference evidence="2 3" key="1">
    <citation type="submission" date="2019-06" db="EMBL/GenBank/DDBJ databases">
        <title>Sequencing the genomes of 1000 actinobacteria strains.</title>
        <authorList>
            <person name="Klenk H.-P."/>
        </authorList>
    </citation>
    <scope>NUCLEOTIDE SEQUENCE [LARGE SCALE GENOMIC DNA]</scope>
    <source>
        <strain evidence="2 3">DSM 41649</strain>
    </source>
</reference>
<dbReference type="RefSeq" id="WP_145792562.1">
    <property type="nucleotide sequence ID" value="NZ_BAAABR010000045.1"/>
</dbReference>
<dbReference type="EMBL" id="VIVR01000001">
    <property type="protein sequence ID" value="TWE19029.1"/>
    <property type="molecule type" value="Genomic_DNA"/>
</dbReference>
<accession>A0A561ETT9</accession>
<dbReference type="InterPro" id="IPR000182">
    <property type="entry name" value="GNAT_dom"/>
</dbReference>
<evidence type="ECO:0000313" key="3">
    <source>
        <dbReference type="Proteomes" id="UP000318416"/>
    </source>
</evidence>
<dbReference type="Proteomes" id="UP000318416">
    <property type="component" value="Unassembled WGS sequence"/>
</dbReference>
<evidence type="ECO:0000313" key="2">
    <source>
        <dbReference type="EMBL" id="TWE19029.1"/>
    </source>
</evidence>
<protein>
    <submittedName>
        <fullName evidence="2">Ribosomal protein S18 acetylase RimI-like enzyme</fullName>
    </submittedName>
</protein>
<dbReference type="GO" id="GO:0005840">
    <property type="term" value="C:ribosome"/>
    <property type="evidence" value="ECO:0007669"/>
    <property type="project" value="UniProtKB-KW"/>
</dbReference>
<dbReference type="PROSITE" id="PS51186">
    <property type="entry name" value="GNAT"/>
    <property type="match status" value="1"/>
</dbReference>
<gene>
    <name evidence="2" type="ORF">FB465_4131</name>
</gene>
<dbReference type="AlphaFoldDB" id="A0A561ETT9"/>
<dbReference type="GO" id="GO:0016747">
    <property type="term" value="F:acyltransferase activity, transferring groups other than amino-acyl groups"/>
    <property type="evidence" value="ECO:0007669"/>
    <property type="project" value="InterPro"/>
</dbReference>
<comment type="caution">
    <text evidence="2">The sequence shown here is derived from an EMBL/GenBank/DDBJ whole genome shotgun (WGS) entry which is preliminary data.</text>
</comment>
<name>A0A561ETT9_9ACTN</name>
<evidence type="ECO:0000259" key="1">
    <source>
        <dbReference type="PROSITE" id="PS51186"/>
    </source>
</evidence>
<dbReference type="InterPro" id="IPR016181">
    <property type="entry name" value="Acyl_CoA_acyltransferase"/>
</dbReference>
<proteinExistence type="predicted"/>
<keyword evidence="2" id="KW-0687">Ribonucleoprotein</keyword>
<dbReference type="SUPFAM" id="SSF55729">
    <property type="entry name" value="Acyl-CoA N-acyltransferases (Nat)"/>
    <property type="match status" value="1"/>
</dbReference>
<organism evidence="2 3">
    <name type="scientific">Kitasatospora atroaurantiaca</name>
    <dbReference type="NCBI Taxonomy" id="285545"/>
    <lineage>
        <taxon>Bacteria</taxon>
        <taxon>Bacillati</taxon>
        <taxon>Actinomycetota</taxon>
        <taxon>Actinomycetes</taxon>
        <taxon>Kitasatosporales</taxon>
        <taxon>Streptomycetaceae</taxon>
        <taxon>Kitasatospora</taxon>
    </lineage>
</organism>
<sequence>MKIRTGGPTDAADILRLLDDAVAWLAALGRTGQWGDQPWTSRPAAVDRIHTYARDFLVRIAEDDDGTTVGACVLAEKGPASATPAGEPELYIRYLVTDRSRTGSGIGAALIADAVEETRRRGVGLLRVDCYAGDDQRLVGQYRRLGFTATDTFEVEQPNGTWPGQILEIRV</sequence>
<dbReference type="Pfam" id="PF00583">
    <property type="entry name" value="Acetyltransf_1"/>
    <property type="match status" value="1"/>
</dbReference>
<dbReference type="OrthoDB" id="7011037at2"/>
<dbReference type="CDD" id="cd04301">
    <property type="entry name" value="NAT_SF"/>
    <property type="match status" value="1"/>
</dbReference>
<dbReference type="Gene3D" id="3.40.630.30">
    <property type="match status" value="1"/>
</dbReference>
<keyword evidence="3" id="KW-1185">Reference proteome</keyword>
<keyword evidence="2" id="KW-0689">Ribosomal protein</keyword>